<dbReference type="GO" id="GO:0005524">
    <property type="term" value="F:ATP binding"/>
    <property type="evidence" value="ECO:0007669"/>
    <property type="project" value="UniProtKB-KW"/>
</dbReference>
<keyword evidence="7" id="KW-1185">Reference proteome</keyword>
<keyword evidence="2" id="KW-0067">ATP-binding</keyword>
<dbReference type="GO" id="GO:0003677">
    <property type="term" value="F:DNA binding"/>
    <property type="evidence" value="ECO:0007669"/>
    <property type="project" value="UniProtKB-KW"/>
</dbReference>
<organism evidence="6 7">
    <name type="scientific">Terrihalobacillus insolitus</name>
    <dbReference type="NCBI Taxonomy" id="2950438"/>
    <lineage>
        <taxon>Bacteria</taxon>
        <taxon>Bacillati</taxon>
        <taxon>Bacillota</taxon>
        <taxon>Bacilli</taxon>
        <taxon>Bacillales</taxon>
        <taxon>Bacillaceae</taxon>
        <taxon>Terrihalobacillus</taxon>
    </lineage>
</organism>
<evidence type="ECO:0000256" key="1">
    <source>
        <dbReference type="ARBA" id="ARBA00022741"/>
    </source>
</evidence>
<evidence type="ECO:0000313" key="6">
    <source>
        <dbReference type="EMBL" id="MDC3423086.1"/>
    </source>
</evidence>
<comment type="caution">
    <text evidence="6">The sequence shown here is derived from an EMBL/GenBank/DDBJ whole genome shotgun (WGS) entry which is preliminary data.</text>
</comment>
<dbReference type="Pfam" id="PF00271">
    <property type="entry name" value="Helicase_C"/>
    <property type="match status" value="1"/>
</dbReference>
<dbReference type="PANTHER" id="PTHR30580">
    <property type="entry name" value="PRIMOSOMAL PROTEIN N"/>
    <property type="match status" value="1"/>
</dbReference>
<dbReference type="PROSITE" id="PS51194">
    <property type="entry name" value="HELICASE_CTER"/>
    <property type="match status" value="1"/>
</dbReference>
<dbReference type="InterPro" id="IPR006935">
    <property type="entry name" value="Helicase/UvrB_N"/>
</dbReference>
<evidence type="ECO:0000259" key="5">
    <source>
        <dbReference type="PROSITE" id="PS51194"/>
    </source>
</evidence>
<evidence type="ECO:0000259" key="4">
    <source>
        <dbReference type="PROSITE" id="PS51192"/>
    </source>
</evidence>
<dbReference type="Proteomes" id="UP001145050">
    <property type="component" value="Unassembled WGS sequence"/>
</dbReference>
<dbReference type="PANTHER" id="PTHR30580:SF1">
    <property type="entry name" value="COMF OPERON PROTEIN 1"/>
    <property type="match status" value="1"/>
</dbReference>
<dbReference type="GO" id="GO:0006270">
    <property type="term" value="P:DNA replication initiation"/>
    <property type="evidence" value="ECO:0007669"/>
    <property type="project" value="TreeGrafter"/>
</dbReference>
<dbReference type="AlphaFoldDB" id="A0A9X4AKH2"/>
<evidence type="ECO:0000256" key="2">
    <source>
        <dbReference type="ARBA" id="ARBA00022840"/>
    </source>
</evidence>
<dbReference type="GO" id="GO:0016787">
    <property type="term" value="F:hydrolase activity"/>
    <property type="evidence" value="ECO:0007669"/>
    <property type="project" value="InterPro"/>
</dbReference>
<dbReference type="EMBL" id="JAMQKB010000001">
    <property type="protein sequence ID" value="MDC3423086.1"/>
    <property type="molecule type" value="Genomic_DNA"/>
</dbReference>
<feature type="domain" description="Helicase C-terminal" evidence="5">
    <location>
        <begin position="285"/>
        <end position="434"/>
    </location>
</feature>
<dbReference type="GO" id="GO:0006302">
    <property type="term" value="P:double-strand break repair"/>
    <property type="evidence" value="ECO:0007669"/>
    <property type="project" value="TreeGrafter"/>
</dbReference>
<accession>A0A9X4AKH2</accession>
<protein>
    <submittedName>
        <fullName evidence="6">DEAD/DEAH box helicase family protein</fullName>
    </submittedName>
</protein>
<dbReference type="InterPro" id="IPR014001">
    <property type="entry name" value="Helicase_ATP-bd"/>
</dbReference>
<dbReference type="InterPro" id="IPR001650">
    <property type="entry name" value="Helicase_C-like"/>
</dbReference>
<keyword evidence="6" id="KW-0347">Helicase</keyword>
<keyword evidence="6" id="KW-0378">Hydrolase</keyword>
<dbReference type="Pfam" id="PF04851">
    <property type="entry name" value="ResIII"/>
    <property type="match status" value="1"/>
</dbReference>
<proteinExistence type="predicted"/>
<dbReference type="SMART" id="SM00490">
    <property type="entry name" value="HELICc"/>
    <property type="match status" value="1"/>
</dbReference>
<gene>
    <name evidence="6" type="ORF">NC797_01015</name>
</gene>
<dbReference type="GO" id="GO:0006310">
    <property type="term" value="P:DNA recombination"/>
    <property type="evidence" value="ECO:0007669"/>
    <property type="project" value="TreeGrafter"/>
</dbReference>
<keyword evidence="3" id="KW-0238">DNA-binding</keyword>
<dbReference type="InterPro" id="IPR027417">
    <property type="entry name" value="P-loop_NTPase"/>
</dbReference>
<reference evidence="6" key="1">
    <citation type="submission" date="2022-06" db="EMBL/GenBank/DDBJ databases">
        <title>Aquibacillus sp. a new bacterium isolated from soil saline samples.</title>
        <authorList>
            <person name="Galisteo C."/>
            <person name="De La Haba R."/>
            <person name="Sanchez-Porro C."/>
            <person name="Ventosa A."/>
        </authorList>
    </citation>
    <scope>NUCLEOTIDE SEQUENCE</scope>
    <source>
        <strain evidence="6">3ASR75-11</strain>
    </source>
</reference>
<dbReference type="GO" id="GO:0043138">
    <property type="term" value="F:3'-5' DNA helicase activity"/>
    <property type="evidence" value="ECO:0007669"/>
    <property type="project" value="TreeGrafter"/>
</dbReference>
<sequence>MLANLVSTQFFTCIPSITQNPHQCRRCGNQLQRLFANIPCSKCGRTHVYCRKCIEMGRIMHCEPLYVWTGPTVNWKKYDQPCKWSGELTAHQQQAADQISQLIEKGSGELLVWAVCGAGKTEMLFPGLTRALQQGKRICIATPRSDVVRELLPRFQRAFPTVSIEALYGGSEHKEGKSQLILSTTHQLLRFARAFDVMVIDEIDAFPFHHDPSLAYATSRAARTDASNIYLTATPRSNQKRRISSQKLPTVFVPVRFHGEPLPEPTMKQSWDLRSSLKRHLLPSAFIQWFSKRSRPDRQLLIFVPTIELASQLVPSIQELCSQYSTKKMVDFVHAGDTNRKKKVDAFRAKKVFVLITTTILERGVTFPSVDVAILDAGHHVFDEAALVQIAGRAGRSPDDPTGEVVFFHNGKTDAMVHAIQSIKKMNKRGKEFN</sequence>
<dbReference type="PROSITE" id="PS51192">
    <property type="entry name" value="HELICASE_ATP_BIND_1"/>
    <property type="match status" value="1"/>
</dbReference>
<name>A0A9X4AKH2_9BACI</name>
<evidence type="ECO:0000313" key="7">
    <source>
        <dbReference type="Proteomes" id="UP001145050"/>
    </source>
</evidence>
<dbReference type="SMART" id="SM00487">
    <property type="entry name" value="DEXDc"/>
    <property type="match status" value="1"/>
</dbReference>
<keyword evidence="1" id="KW-0547">Nucleotide-binding</keyword>
<dbReference type="SUPFAM" id="SSF52540">
    <property type="entry name" value="P-loop containing nucleoside triphosphate hydrolases"/>
    <property type="match status" value="1"/>
</dbReference>
<dbReference type="Gene3D" id="3.40.50.300">
    <property type="entry name" value="P-loop containing nucleotide triphosphate hydrolases"/>
    <property type="match status" value="2"/>
</dbReference>
<evidence type="ECO:0000256" key="3">
    <source>
        <dbReference type="ARBA" id="ARBA00023125"/>
    </source>
</evidence>
<feature type="domain" description="Helicase ATP-binding" evidence="4">
    <location>
        <begin position="101"/>
        <end position="253"/>
    </location>
</feature>